<dbReference type="Pfam" id="PF22570">
    <property type="entry name" value="LiaF-TM"/>
    <property type="match status" value="1"/>
</dbReference>
<evidence type="ECO:0000256" key="1">
    <source>
        <dbReference type="SAM" id="Phobius"/>
    </source>
</evidence>
<feature type="transmembrane region" description="Helical" evidence="1">
    <location>
        <begin position="62"/>
        <end position="80"/>
    </location>
</feature>
<evidence type="ECO:0000259" key="3">
    <source>
        <dbReference type="Pfam" id="PF22570"/>
    </source>
</evidence>
<feature type="transmembrane region" description="Helical" evidence="1">
    <location>
        <begin position="142"/>
        <end position="163"/>
    </location>
</feature>
<keyword evidence="1" id="KW-0472">Membrane</keyword>
<dbReference type="Pfam" id="PF18917">
    <property type="entry name" value="LiaI-LiaF-like_TM1"/>
    <property type="match status" value="1"/>
</dbReference>
<name>A0A0S8JD16_UNCT6</name>
<gene>
    <name evidence="4" type="ORF">AMJ71_09105</name>
</gene>
<feature type="domain" description="LiaI-LiaF-like transmembrane region" evidence="2">
    <location>
        <begin position="118"/>
        <end position="162"/>
    </location>
</feature>
<organism evidence="4 5">
    <name type="scientific">candidate division TA06 bacterium SM1_40</name>
    <dbReference type="NCBI Taxonomy" id="1703773"/>
    <lineage>
        <taxon>Bacteria</taxon>
        <taxon>Bacteria division TA06</taxon>
    </lineage>
</organism>
<evidence type="ECO:0000259" key="2">
    <source>
        <dbReference type="Pfam" id="PF18917"/>
    </source>
</evidence>
<dbReference type="AlphaFoldDB" id="A0A0S8JD16"/>
<protein>
    <submittedName>
        <fullName evidence="4">Uncharacterized protein</fullName>
    </submittedName>
</protein>
<keyword evidence="1" id="KW-0812">Transmembrane</keyword>
<feature type="transmembrane region" description="Helical" evidence="1">
    <location>
        <begin position="7"/>
        <end position="25"/>
    </location>
</feature>
<feature type="transmembrane region" description="Helical" evidence="1">
    <location>
        <begin position="37"/>
        <end position="55"/>
    </location>
</feature>
<feature type="domain" description="LiaF transmembrane" evidence="3">
    <location>
        <begin position="12"/>
        <end position="104"/>
    </location>
</feature>
<keyword evidence="1" id="KW-1133">Transmembrane helix</keyword>
<feature type="transmembrane region" description="Helical" evidence="1">
    <location>
        <begin position="92"/>
        <end position="109"/>
    </location>
</feature>
<evidence type="ECO:0000313" key="4">
    <source>
        <dbReference type="EMBL" id="KPL07392.1"/>
    </source>
</evidence>
<accession>A0A0S8JD16</accession>
<proteinExistence type="predicted"/>
<dbReference type="EMBL" id="LJVA01000127">
    <property type="protein sequence ID" value="KPL07392.1"/>
    <property type="molecule type" value="Genomic_DNA"/>
</dbReference>
<evidence type="ECO:0000313" key="5">
    <source>
        <dbReference type="Proteomes" id="UP000051035"/>
    </source>
</evidence>
<dbReference type="Proteomes" id="UP000051035">
    <property type="component" value="Unassembled WGS sequence"/>
</dbReference>
<dbReference type="InterPro" id="IPR043726">
    <property type="entry name" value="LiaI-LiaF-like_TM1"/>
</dbReference>
<comment type="caution">
    <text evidence="4">The sequence shown here is derived from an EMBL/GenBank/DDBJ whole genome shotgun (WGS) entry which is preliminary data.</text>
</comment>
<feature type="transmembrane region" description="Helical" evidence="1">
    <location>
        <begin position="116"/>
        <end position="136"/>
    </location>
</feature>
<dbReference type="InterPro" id="IPR054331">
    <property type="entry name" value="LiaF_TM"/>
</dbReference>
<sequence length="174" mass="19159">MPRTRGGASIIGGVILIVVGLLYWARQTTPVATALTAWPIVLILVGLGLLASYWLKRKDPDLVFPGSFLVILGLFFLLWTADILPIRLDRDWPAILLAIGLSFFSSFLIQRSNWSLLVSGGGFCLAAFLFFGSTYGLISWQFWGIVSRFWPLVLIVLGAKIIYDHLAKGNDGTS</sequence>
<reference evidence="4 5" key="1">
    <citation type="journal article" date="2015" name="Microbiome">
        <title>Genomic resolution of linkages in carbon, nitrogen, and sulfur cycling among widespread estuary sediment bacteria.</title>
        <authorList>
            <person name="Baker B.J."/>
            <person name="Lazar C.S."/>
            <person name="Teske A.P."/>
            <person name="Dick G.J."/>
        </authorList>
    </citation>
    <scope>NUCLEOTIDE SEQUENCE [LARGE SCALE GENOMIC DNA]</scope>
    <source>
        <strain evidence="4">SM1_40</strain>
    </source>
</reference>